<dbReference type="GO" id="GO:0006811">
    <property type="term" value="P:monoatomic ion transport"/>
    <property type="evidence" value="ECO:0007669"/>
    <property type="project" value="InterPro"/>
</dbReference>
<name>A0AAD8ALR8_DIPPU</name>
<organism evidence="3 4">
    <name type="scientific">Diploptera punctata</name>
    <name type="common">Pacific beetle cockroach</name>
    <dbReference type="NCBI Taxonomy" id="6984"/>
    <lineage>
        <taxon>Eukaryota</taxon>
        <taxon>Metazoa</taxon>
        <taxon>Ecdysozoa</taxon>
        <taxon>Arthropoda</taxon>
        <taxon>Hexapoda</taxon>
        <taxon>Insecta</taxon>
        <taxon>Pterygota</taxon>
        <taxon>Neoptera</taxon>
        <taxon>Polyneoptera</taxon>
        <taxon>Dictyoptera</taxon>
        <taxon>Blattodea</taxon>
        <taxon>Blaberoidea</taxon>
        <taxon>Blaberidae</taxon>
        <taxon>Diplopterinae</taxon>
        <taxon>Diploptera</taxon>
    </lineage>
</organism>
<reference evidence="3" key="1">
    <citation type="journal article" date="2023" name="IScience">
        <title>Live-bearing cockroach genome reveals convergent evolutionary mechanisms linked to viviparity in insects and beyond.</title>
        <authorList>
            <person name="Fouks B."/>
            <person name="Harrison M.C."/>
            <person name="Mikhailova A.A."/>
            <person name="Marchal E."/>
            <person name="English S."/>
            <person name="Carruthers M."/>
            <person name="Jennings E.C."/>
            <person name="Chiamaka E.L."/>
            <person name="Frigard R.A."/>
            <person name="Pippel M."/>
            <person name="Attardo G.M."/>
            <person name="Benoit J.B."/>
            <person name="Bornberg-Bauer E."/>
            <person name="Tobe S.S."/>
        </authorList>
    </citation>
    <scope>NUCLEOTIDE SEQUENCE</scope>
    <source>
        <strain evidence="3">Stay&amp;Tobe</strain>
    </source>
</reference>
<evidence type="ECO:0000313" key="3">
    <source>
        <dbReference type="EMBL" id="KAJ9600542.1"/>
    </source>
</evidence>
<dbReference type="Gene3D" id="1.20.58.390">
    <property type="entry name" value="Neurotransmitter-gated ion-channel transmembrane domain"/>
    <property type="match status" value="1"/>
</dbReference>
<dbReference type="InterPro" id="IPR006029">
    <property type="entry name" value="Neurotrans-gated_channel_TM"/>
</dbReference>
<protein>
    <recommendedName>
        <fullName evidence="2">Neurotransmitter-gated ion-channel transmembrane domain-containing protein</fullName>
    </recommendedName>
</protein>
<dbReference type="AlphaFoldDB" id="A0AAD8ALR8"/>
<evidence type="ECO:0000313" key="4">
    <source>
        <dbReference type="Proteomes" id="UP001233999"/>
    </source>
</evidence>
<feature type="non-terminal residue" evidence="3">
    <location>
        <position position="132"/>
    </location>
</feature>
<sequence length="132" mass="14745">MTFLGLEARTDLPKVPYPTALDFFVFLSFAFIFATIIQFAVVHYFTKYGSGECYFSSDFSSDSSSDEDDWNVPIRRINDTSKAKCIMERSIPRKASSCSAGSNTRLVEVIPLSACSVIPIGGHRHQPWSMQS</sequence>
<keyword evidence="1" id="KW-0472">Membrane</keyword>
<gene>
    <name evidence="3" type="ORF">L9F63_026320</name>
</gene>
<keyword evidence="4" id="KW-1185">Reference proteome</keyword>
<comment type="caution">
    <text evidence="3">The sequence shown here is derived from an EMBL/GenBank/DDBJ whole genome shotgun (WGS) entry which is preliminary data.</text>
</comment>
<dbReference type="EMBL" id="JASPKZ010000356">
    <property type="protein sequence ID" value="KAJ9600542.1"/>
    <property type="molecule type" value="Genomic_DNA"/>
</dbReference>
<evidence type="ECO:0000259" key="2">
    <source>
        <dbReference type="Pfam" id="PF02932"/>
    </source>
</evidence>
<feature type="transmembrane region" description="Helical" evidence="1">
    <location>
        <begin position="20"/>
        <end position="45"/>
    </location>
</feature>
<accession>A0AAD8ALR8</accession>
<reference evidence="3" key="2">
    <citation type="submission" date="2023-05" db="EMBL/GenBank/DDBJ databases">
        <authorList>
            <person name="Fouks B."/>
        </authorList>
    </citation>
    <scope>NUCLEOTIDE SEQUENCE</scope>
    <source>
        <strain evidence="3">Stay&amp;Tobe</strain>
        <tissue evidence="3">Testes</tissue>
    </source>
</reference>
<proteinExistence type="predicted"/>
<keyword evidence="1" id="KW-0812">Transmembrane</keyword>
<keyword evidence="1" id="KW-1133">Transmembrane helix</keyword>
<dbReference type="InterPro" id="IPR036719">
    <property type="entry name" value="Neuro-gated_channel_TM_sf"/>
</dbReference>
<dbReference type="InterPro" id="IPR038050">
    <property type="entry name" value="Neuro_actylchol_rec"/>
</dbReference>
<dbReference type="Proteomes" id="UP001233999">
    <property type="component" value="Unassembled WGS sequence"/>
</dbReference>
<dbReference type="GO" id="GO:0016020">
    <property type="term" value="C:membrane"/>
    <property type="evidence" value="ECO:0007669"/>
    <property type="project" value="InterPro"/>
</dbReference>
<dbReference type="SUPFAM" id="SSF90112">
    <property type="entry name" value="Neurotransmitter-gated ion-channel transmembrane pore"/>
    <property type="match status" value="1"/>
</dbReference>
<evidence type="ECO:0000256" key="1">
    <source>
        <dbReference type="SAM" id="Phobius"/>
    </source>
</evidence>
<feature type="domain" description="Neurotransmitter-gated ion-channel transmembrane" evidence="2">
    <location>
        <begin position="1"/>
        <end position="47"/>
    </location>
</feature>
<dbReference type="Pfam" id="PF02932">
    <property type="entry name" value="Neur_chan_memb"/>
    <property type="match status" value="1"/>
</dbReference>